<reference evidence="1" key="1">
    <citation type="submission" date="2023-04" db="EMBL/GenBank/DDBJ databases">
        <title>Ambrosiozyma monospora NBRC 10751.</title>
        <authorList>
            <person name="Ichikawa N."/>
            <person name="Sato H."/>
            <person name="Tonouchi N."/>
        </authorList>
    </citation>
    <scope>NUCLEOTIDE SEQUENCE</scope>
    <source>
        <strain evidence="1">NBRC 10751</strain>
    </source>
</reference>
<evidence type="ECO:0000313" key="1">
    <source>
        <dbReference type="EMBL" id="GME83830.1"/>
    </source>
</evidence>
<name>A0ACB5T9L6_AMBMO</name>
<gene>
    <name evidence="1" type="ORF">Amon02_000643200</name>
</gene>
<evidence type="ECO:0000313" key="2">
    <source>
        <dbReference type="Proteomes" id="UP001165064"/>
    </source>
</evidence>
<organism evidence="1 2">
    <name type="scientific">Ambrosiozyma monospora</name>
    <name type="common">Yeast</name>
    <name type="synonym">Endomycopsis monosporus</name>
    <dbReference type="NCBI Taxonomy" id="43982"/>
    <lineage>
        <taxon>Eukaryota</taxon>
        <taxon>Fungi</taxon>
        <taxon>Dikarya</taxon>
        <taxon>Ascomycota</taxon>
        <taxon>Saccharomycotina</taxon>
        <taxon>Pichiomycetes</taxon>
        <taxon>Pichiales</taxon>
        <taxon>Pichiaceae</taxon>
        <taxon>Ambrosiozyma</taxon>
    </lineage>
</organism>
<dbReference type="Proteomes" id="UP001165064">
    <property type="component" value="Unassembled WGS sequence"/>
</dbReference>
<accession>A0ACB5T9L6</accession>
<proteinExistence type="predicted"/>
<keyword evidence="2" id="KW-1185">Reference proteome</keyword>
<comment type="caution">
    <text evidence="1">The sequence shown here is derived from an EMBL/GenBank/DDBJ whole genome shotgun (WGS) entry which is preliminary data.</text>
</comment>
<dbReference type="EMBL" id="BSXS01005016">
    <property type="protein sequence ID" value="GME83830.1"/>
    <property type="molecule type" value="Genomic_DNA"/>
</dbReference>
<sequence length="189" mass="20876">MQGVNDELGQLLIPKVRITTTNNNNNDTILPSGKQLDGLTLKALRDYADSIDVATKNEGGNMKAKSILITDILKHFEAVKSVQTPALVTSKKRHLSNSYDIIAKRDGVMPEQSKRVTRSRSRTTSVVRHAPPMRLASVSEVPEISQESPDTEAETNIQALMQQEDDKKEMPMTVDGYGNGLCEHQPDGY</sequence>
<protein>
    <submittedName>
        <fullName evidence="1">Unnamed protein product</fullName>
    </submittedName>
</protein>